<dbReference type="Proteomes" id="UP000230002">
    <property type="component" value="Unassembled WGS sequence"/>
</dbReference>
<gene>
    <name evidence="1" type="ORF">GSI_01605</name>
</gene>
<sequence length="260" mass="29406">MNRRFISSLESYHGEYLIVWDSAHAEARREDYLSSWHPGDGIITVGYPRPTVWVKEEEPAAPTARSFVYSPPEEKVVVAIQDSYLGIYQGRTSTTLKPAAYSARRSSFAIPSRRWSGDSVTLVDGKIGGTSRESNAGSRFWRFDWQAKRAPTLGFRYEGTDLTMDEGHVLSFTDTVDDHGSPFAVLELRGIGDMGCVIVVAKRQVSKWATRHLSLTEKMKVGMHAVERPWMEDCVEDLHESLKRARDEYVPKKWFGTIAV</sequence>
<proteinExistence type="predicted"/>
<dbReference type="EMBL" id="AYKW01000002">
    <property type="protein sequence ID" value="PIL35945.1"/>
    <property type="molecule type" value="Genomic_DNA"/>
</dbReference>
<evidence type="ECO:0000313" key="1">
    <source>
        <dbReference type="EMBL" id="PIL35945.1"/>
    </source>
</evidence>
<dbReference type="AlphaFoldDB" id="A0A2G8SQ99"/>
<protein>
    <submittedName>
        <fullName evidence="1">Uncharacterized protein</fullName>
    </submittedName>
</protein>
<reference evidence="1 2" key="1">
    <citation type="journal article" date="2015" name="Sci. Rep.">
        <title>Chromosome-level genome map provides insights into diverse defense mechanisms in the medicinal fungus Ganoderma sinense.</title>
        <authorList>
            <person name="Zhu Y."/>
            <person name="Xu J."/>
            <person name="Sun C."/>
            <person name="Zhou S."/>
            <person name="Xu H."/>
            <person name="Nelson D.R."/>
            <person name="Qian J."/>
            <person name="Song J."/>
            <person name="Luo H."/>
            <person name="Xiang L."/>
            <person name="Li Y."/>
            <person name="Xu Z."/>
            <person name="Ji A."/>
            <person name="Wang L."/>
            <person name="Lu S."/>
            <person name="Hayward A."/>
            <person name="Sun W."/>
            <person name="Li X."/>
            <person name="Schwartz D.C."/>
            <person name="Wang Y."/>
            <person name="Chen S."/>
        </authorList>
    </citation>
    <scope>NUCLEOTIDE SEQUENCE [LARGE SCALE GENOMIC DNA]</scope>
    <source>
        <strain evidence="1 2">ZZ0214-1</strain>
    </source>
</reference>
<name>A0A2G8SQ99_9APHY</name>
<organism evidence="1 2">
    <name type="scientific">Ganoderma sinense ZZ0214-1</name>
    <dbReference type="NCBI Taxonomy" id="1077348"/>
    <lineage>
        <taxon>Eukaryota</taxon>
        <taxon>Fungi</taxon>
        <taxon>Dikarya</taxon>
        <taxon>Basidiomycota</taxon>
        <taxon>Agaricomycotina</taxon>
        <taxon>Agaricomycetes</taxon>
        <taxon>Polyporales</taxon>
        <taxon>Polyporaceae</taxon>
        <taxon>Ganoderma</taxon>
    </lineage>
</organism>
<keyword evidence="2" id="KW-1185">Reference proteome</keyword>
<accession>A0A2G8SQ99</accession>
<comment type="caution">
    <text evidence="1">The sequence shown here is derived from an EMBL/GenBank/DDBJ whole genome shotgun (WGS) entry which is preliminary data.</text>
</comment>
<evidence type="ECO:0000313" key="2">
    <source>
        <dbReference type="Proteomes" id="UP000230002"/>
    </source>
</evidence>
<dbReference type="OrthoDB" id="2733322at2759"/>